<feature type="coiled-coil region" evidence="1">
    <location>
        <begin position="204"/>
        <end position="265"/>
    </location>
</feature>
<evidence type="ECO:0000313" key="3">
    <source>
        <dbReference type="EMBL" id="ACZ49440.1"/>
    </source>
</evidence>
<protein>
    <submittedName>
        <fullName evidence="3">Appendage-associated protein-like protein 3 (Alp3)</fullName>
    </submittedName>
</protein>
<feature type="region of interest" description="Disordered" evidence="2">
    <location>
        <begin position="1"/>
        <end position="23"/>
    </location>
</feature>
<dbReference type="Proteomes" id="UP000000630">
    <property type="component" value="Chromosome"/>
</dbReference>
<evidence type="ECO:0000256" key="1">
    <source>
        <dbReference type="SAM" id="Coils"/>
    </source>
</evidence>
<keyword evidence="4" id="KW-1185">Reference proteome</keyword>
<name>D1ASI7_ANACI</name>
<reference evidence="3 4" key="1">
    <citation type="journal article" date="2010" name="J. Bacteriol.">
        <title>Complete genome sequence of Anaplasma marginale subsp. centrale.</title>
        <authorList>
            <person name="Herndon D.R."/>
            <person name="Palmer G.H."/>
            <person name="Shkap V."/>
            <person name="Knowles D.P. Jr."/>
            <person name="Brayton K.A."/>
        </authorList>
    </citation>
    <scope>NUCLEOTIDE SEQUENCE [LARGE SCALE GENOMIC DNA]</scope>
    <source>
        <strain evidence="3 4">Israel</strain>
    </source>
</reference>
<gene>
    <name evidence="3" type="primary">alp3</name>
    <name evidence="3" type="ordered locus">ACIS_00931</name>
</gene>
<proteinExistence type="predicted"/>
<evidence type="ECO:0000256" key="2">
    <source>
        <dbReference type="SAM" id="MobiDB-lite"/>
    </source>
</evidence>
<dbReference type="AlphaFoldDB" id="D1ASI7"/>
<organism evidence="3 4">
    <name type="scientific">Anaplasma centrale (strain Israel)</name>
    <name type="common">Anaplasma marginale subsp. centrale (strain Israel)</name>
    <dbReference type="NCBI Taxonomy" id="574556"/>
    <lineage>
        <taxon>Bacteria</taxon>
        <taxon>Pseudomonadati</taxon>
        <taxon>Pseudomonadota</taxon>
        <taxon>Alphaproteobacteria</taxon>
        <taxon>Rickettsiales</taxon>
        <taxon>Anaplasmataceae</taxon>
        <taxon>Anaplasma</taxon>
    </lineage>
</organism>
<accession>D1ASI7</accession>
<sequence>MDNGTAMSNDTAGGGGHHSSGVIATSAPTVADNIVSGVENSSQDQGTPTGATASSAVSGGECSGAGAEVSPDVLLLGLLADPGVVGLIVSVLPKLLEAAAGATDNTADLHATELSTKASAARRAQIASWQLKQECRDIDAKYERERFAVASWWVRKELRSELRAIDKQYKLRKELSAIDINRKAYTALCALIASWQLKQELRAIDEKYRARIELQAELRKIDEKYKREIDLQRALRAAEIAWQAREELRRELRTIDARIELHRELRTIDARIELHRELRTIDARTELHRELRTIDARTELHRELRTIDEKYKPRIELQAELRAIDDWCAVHMQLLEAAAAISAAVTSTLKAVDLVSSGYATIGSGEWARQSSLRLVMCNVDSVGRSCRKLHSAAGAIRYYTAAACGTHPSTGVAGNVWLRALPGDADSINAGAHTDAQTSHWKQRLQQGLNGICSRSAGGSCTAAHPEHVSGGFGSAFAGKFQAITSHISGACRSFGTAAPSATLDDVLVAPAQQAQGAAL</sequence>
<feature type="compositionally biased region" description="Polar residues" evidence="2">
    <location>
        <begin position="38"/>
        <end position="57"/>
    </location>
</feature>
<feature type="region of interest" description="Disordered" evidence="2">
    <location>
        <begin position="38"/>
        <end position="62"/>
    </location>
</feature>
<keyword evidence="1" id="KW-0175">Coiled coil</keyword>
<dbReference type="eggNOG" id="ENOG5031BMQ">
    <property type="taxonomic scope" value="Bacteria"/>
</dbReference>
<dbReference type="KEGG" id="acn:ACIS_00931"/>
<evidence type="ECO:0000313" key="4">
    <source>
        <dbReference type="Proteomes" id="UP000000630"/>
    </source>
</evidence>
<dbReference type="HOGENOM" id="CLU_522389_0_0_5"/>
<dbReference type="EMBL" id="CP001759">
    <property type="protein sequence ID" value="ACZ49440.1"/>
    <property type="molecule type" value="Genomic_DNA"/>
</dbReference>
<feature type="compositionally biased region" description="Polar residues" evidence="2">
    <location>
        <begin position="1"/>
        <end position="11"/>
    </location>
</feature>